<protein>
    <submittedName>
        <fullName evidence="1">Uncharacterized protein</fullName>
    </submittedName>
</protein>
<accession>A0A060I4V9</accession>
<dbReference type="HOGENOM" id="CLU_2919555_0_0_5"/>
<proteinExistence type="predicted"/>
<dbReference type="RefSeq" id="WP_010056679.1">
    <property type="nucleotide sequence ID" value="NZ_CP006986.1"/>
</dbReference>
<organism evidence="1 2">
    <name type="scientific">Rhizobium etli bv. mimosae str. IE4771</name>
    <dbReference type="NCBI Taxonomy" id="1432050"/>
    <lineage>
        <taxon>Bacteria</taxon>
        <taxon>Pseudomonadati</taxon>
        <taxon>Pseudomonadota</taxon>
        <taxon>Alphaproteobacteria</taxon>
        <taxon>Hyphomicrobiales</taxon>
        <taxon>Rhizobiaceae</taxon>
        <taxon>Rhizobium/Agrobacterium group</taxon>
        <taxon>Rhizobium</taxon>
    </lineage>
</organism>
<evidence type="ECO:0000313" key="2">
    <source>
        <dbReference type="Proteomes" id="UP000027180"/>
    </source>
</evidence>
<dbReference type="AlphaFoldDB" id="A0A060I4V9"/>
<reference evidence="1 2" key="1">
    <citation type="submission" date="2013-12" db="EMBL/GenBank/DDBJ databases">
        <title>Complete genome sequence of Rhizobium etli bv. mimosae IE4771.</title>
        <authorList>
            <person name="Bustos P."/>
            <person name="Santamaria R.I."/>
            <person name="Lozano L."/>
            <person name="Ormeno-Orrillo E."/>
            <person name="Rogel M.A."/>
            <person name="Romero D."/>
            <person name="Cevallos M.A."/>
            <person name="Martinez-Romero E."/>
            <person name="Gonzalez V."/>
        </authorList>
    </citation>
    <scope>NUCLEOTIDE SEQUENCE [LARGE SCALE GENOMIC DNA]</scope>
    <source>
        <strain evidence="1 2">IE4771</strain>
    </source>
</reference>
<dbReference type="Proteomes" id="UP000027180">
    <property type="component" value="Chromosome"/>
</dbReference>
<gene>
    <name evidence="1" type="ORF">IE4771_CH03718</name>
</gene>
<sequence length="61" mass="7001">MIQVKGATQASIPLEMNIYVCLTLMPLWGMRYFLPVQDFVNFGQPEYVRQRNNAGLMMTSS</sequence>
<evidence type="ECO:0000313" key="1">
    <source>
        <dbReference type="EMBL" id="AIC28789.1"/>
    </source>
</evidence>
<name>A0A060I4V9_RHIET</name>
<dbReference type="EMBL" id="CP006986">
    <property type="protein sequence ID" value="AIC28789.1"/>
    <property type="molecule type" value="Genomic_DNA"/>
</dbReference>
<dbReference type="KEGG" id="rei:IE4771_CH03718"/>